<proteinExistence type="predicted"/>
<sequence length="73" mass="8189">VYLASDAAREVTGQVFAARHHELFLMSQSRPLRSVHSEHGWTPQSIAEHGMPALRGSFMDLARSPDVFSWDPI</sequence>
<evidence type="ECO:0000313" key="1">
    <source>
        <dbReference type="EMBL" id="MUP43990.1"/>
    </source>
</evidence>
<keyword evidence="2" id="KW-1185">Reference proteome</keyword>
<comment type="caution">
    <text evidence="1">The sequence shown here is derived from an EMBL/GenBank/DDBJ whole genome shotgun (WGS) entry which is preliminary data.</text>
</comment>
<accession>A0A7K1LU00</accession>
<evidence type="ECO:0000313" key="2">
    <source>
        <dbReference type="Proteomes" id="UP000460416"/>
    </source>
</evidence>
<feature type="non-terminal residue" evidence="1">
    <location>
        <position position="1"/>
    </location>
</feature>
<dbReference type="Proteomes" id="UP000460416">
    <property type="component" value="Unassembled WGS sequence"/>
</dbReference>
<reference evidence="1 2" key="1">
    <citation type="submission" date="2019-07" db="EMBL/GenBank/DDBJ databases">
        <title>Gramella aestuarii sp. nov., isolated from a tidal flat, and emended description of Gramella echinicola.</title>
        <authorList>
            <person name="Liu L."/>
        </authorList>
    </citation>
    <scope>NUCLEOTIDE SEQUENCE [LARGE SCALE GENOMIC DNA]</scope>
    <source>
        <strain evidence="1 2">BS12</strain>
    </source>
</reference>
<dbReference type="AlphaFoldDB" id="A0A7K1LU00"/>
<dbReference type="EMBL" id="VJVW01000058">
    <property type="protein sequence ID" value="MUP43990.1"/>
    <property type="molecule type" value="Genomic_DNA"/>
</dbReference>
<gene>
    <name evidence="1" type="ORF">FLP08_15565</name>
</gene>
<protein>
    <submittedName>
        <fullName evidence="1">3-hydroxyacyl-CoA dehydrogenase</fullName>
    </submittedName>
</protein>
<name>A0A7K1LU00_9FLAO</name>
<organism evidence="1 2">
    <name type="scientific">Christiangramia aestuarii</name>
    <dbReference type="NCBI Taxonomy" id="1028746"/>
    <lineage>
        <taxon>Bacteria</taxon>
        <taxon>Pseudomonadati</taxon>
        <taxon>Bacteroidota</taxon>
        <taxon>Flavobacteriia</taxon>
        <taxon>Flavobacteriales</taxon>
        <taxon>Flavobacteriaceae</taxon>
        <taxon>Christiangramia</taxon>
    </lineage>
</organism>